<reference evidence="4" key="1">
    <citation type="submission" date="2012-12" db="EMBL/GenBank/DDBJ databases">
        <authorList>
            <person name="Hellsten U."/>
            <person name="Grimwood J."/>
            <person name="Chapman J.A."/>
            <person name="Shapiro H."/>
            <person name="Aerts A."/>
            <person name="Otillar R.P."/>
            <person name="Terry A.Y."/>
            <person name="Boore J.L."/>
            <person name="Simakov O."/>
            <person name="Marletaz F."/>
            <person name="Cho S.-J."/>
            <person name="Edsinger-Gonzales E."/>
            <person name="Havlak P."/>
            <person name="Kuo D.-H."/>
            <person name="Larsson T."/>
            <person name="Lv J."/>
            <person name="Arendt D."/>
            <person name="Savage R."/>
            <person name="Osoegawa K."/>
            <person name="de Jong P."/>
            <person name="Lindberg D.R."/>
            <person name="Seaver E.C."/>
            <person name="Weisblat D.A."/>
            <person name="Putnam N.H."/>
            <person name="Grigoriev I.V."/>
            <person name="Rokhsar D.S."/>
        </authorList>
    </citation>
    <scope>NUCLEOTIDE SEQUENCE</scope>
    <source>
        <strain evidence="4">I ESC-2004</strain>
    </source>
</reference>
<dbReference type="AlphaFoldDB" id="R7UBP1"/>
<keyword evidence="1" id="KW-0812">Transmembrane</keyword>
<reference evidence="3" key="3">
    <citation type="submission" date="2015-06" db="UniProtKB">
        <authorList>
            <consortium name="EnsemblMetazoa"/>
        </authorList>
    </citation>
    <scope>IDENTIFICATION</scope>
</reference>
<feature type="transmembrane region" description="Helical" evidence="1">
    <location>
        <begin position="13"/>
        <end position="37"/>
    </location>
</feature>
<reference evidence="2 4" key="2">
    <citation type="journal article" date="2013" name="Nature">
        <title>Insights into bilaterian evolution from three spiralian genomes.</title>
        <authorList>
            <person name="Simakov O."/>
            <person name="Marletaz F."/>
            <person name="Cho S.J."/>
            <person name="Edsinger-Gonzales E."/>
            <person name="Havlak P."/>
            <person name="Hellsten U."/>
            <person name="Kuo D.H."/>
            <person name="Larsson T."/>
            <person name="Lv J."/>
            <person name="Arendt D."/>
            <person name="Savage R."/>
            <person name="Osoegawa K."/>
            <person name="de Jong P."/>
            <person name="Grimwood J."/>
            <person name="Chapman J.A."/>
            <person name="Shapiro H."/>
            <person name="Aerts A."/>
            <person name="Otillar R.P."/>
            <person name="Terry A.Y."/>
            <person name="Boore J.L."/>
            <person name="Grigoriev I.V."/>
            <person name="Lindberg D.R."/>
            <person name="Seaver E.C."/>
            <person name="Weisblat D.A."/>
            <person name="Putnam N.H."/>
            <person name="Rokhsar D.S."/>
        </authorList>
    </citation>
    <scope>NUCLEOTIDE SEQUENCE</scope>
    <source>
        <strain evidence="2 4">I ESC-2004</strain>
    </source>
</reference>
<keyword evidence="4" id="KW-1185">Reference proteome</keyword>
<dbReference type="HOGENOM" id="CLU_1662469_0_0_1"/>
<sequence>MDMADVMYDADDFIMGCCGFGYCSLLGSVPVGSVPAFQLRHIIKELLLQGLSVRIPSLVQFQLLTGMKMMDIFWISYDVKENPSMESSTSTVAGVGHGKGGNYVKACMANIILAMIILKFVMMDIAIAMTNYKIAMRNLEYLKYGKSVMTYSKYVMADL</sequence>
<evidence type="ECO:0000256" key="1">
    <source>
        <dbReference type="SAM" id="Phobius"/>
    </source>
</evidence>
<name>R7UBP1_CAPTE</name>
<dbReference type="EMBL" id="AMQN01009602">
    <property type="status" value="NOT_ANNOTATED_CDS"/>
    <property type="molecule type" value="Genomic_DNA"/>
</dbReference>
<keyword evidence="1" id="KW-0472">Membrane</keyword>
<accession>R7UBP1</accession>
<evidence type="ECO:0000313" key="3">
    <source>
        <dbReference type="EnsemblMetazoa" id="CapteP206024"/>
    </source>
</evidence>
<feature type="transmembrane region" description="Helical" evidence="1">
    <location>
        <begin position="108"/>
        <end position="129"/>
    </location>
</feature>
<organism evidence="2">
    <name type="scientific">Capitella teleta</name>
    <name type="common">Polychaete worm</name>
    <dbReference type="NCBI Taxonomy" id="283909"/>
    <lineage>
        <taxon>Eukaryota</taxon>
        <taxon>Metazoa</taxon>
        <taxon>Spiralia</taxon>
        <taxon>Lophotrochozoa</taxon>
        <taxon>Annelida</taxon>
        <taxon>Polychaeta</taxon>
        <taxon>Sedentaria</taxon>
        <taxon>Scolecida</taxon>
        <taxon>Capitellidae</taxon>
        <taxon>Capitella</taxon>
    </lineage>
</organism>
<evidence type="ECO:0000313" key="2">
    <source>
        <dbReference type="EMBL" id="ELU00687.1"/>
    </source>
</evidence>
<dbReference type="Proteomes" id="UP000014760">
    <property type="component" value="Unassembled WGS sequence"/>
</dbReference>
<evidence type="ECO:0000313" key="4">
    <source>
        <dbReference type="Proteomes" id="UP000014760"/>
    </source>
</evidence>
<proteinExistence type="predicted"/>
<protein>
    <submittedName>
        <fullName evidence="2 3">Uncharacterized protein</fullName>
    </submittedName>
</protein>
<keyword evidence="1" id="KW-1133">Transmembrane helix</keyword>
<dbReference type="EMBL" id="KB305767">
    <property type="protein sequence ID" value="ELU00687.1"/>
    <property type="molecule type" value="Genomic_DNA"/>
</dbReference>
<gene>
    <name evidence="2" type="ORF">CAPTEDRAFT_206024</name>
</gene>
<dbReference type="EnsemblMetazoa" id="CapteT206024">
    <property type="protein sequence ID" value="CapteP206024"/>
    <property type="gene ID" value="CapteG206024"/>
</dbReference>